<dbReference type="STRING" id="700598.Niako_2431"/>
<feature type="domain" description="DUF5627" evidence="2">
    <location>
        <begin position="211"/>
        <end position="346"/>
    </location>
</feature>
<dbReference type="InterPro" id="IPR040580">
    <property type="entry name" value="DUF5627"/>
</dbReference>
<dbReference type="Pfam" id="PF18620">
    <property type="entry name" value="DUF5627"/>
    <property type="match status" value="1"/>
</dbReference>
<organism evidence="3 4">
    <name type="scientific">Niastella koreensis (strain DSM 17620 / KACC 11465 / NBRC 106392 / GR20-10)</name>
    <dbReference type="NCBI Taxonomy" id="700598"/>
    <lineage>
        <taxon>Bacteria</taxon>
        <taxon>Pseudomonadati</taxon>
        <taxon>Bacteroidota</taxon>
        <taxon>Chitinophagia</taxon>
        <taxon>Chitinophagales</taxon>
        <taxon>Chitinophagaceae</taxon>
        <taxon>Niastella</taxon>
    </lineage>
</organism>
<accession>G8TM13</accession>
<dbReference type="AlphaFoldDB" id="G8TM13"/>
<name>G8TM13_NIAKG</name>
<proteinExistence type="predicted"/>
<evidence type="ECO:0008006" key="5">
    <source>
        <dbReference type="Google" id="ProtNLM"/>
    </source>
</evidence>
<gene>
    <name evidence="3" type="ordered locus">Niako_2431</name>
</gene>
<dbReference type="KEGG" id="nko:Niako_2431"/>
<evidence type="ECO:0000313" key="4">
    <source>
        <dbReference type="Proteomes" id="UP000005438"/>
    </source>
</evidence>
<dbReference type="PATRIC" id="fig|700598.3.peg.2500"/>
<dbReference type="Proteomes" id="UP000005438">
    <property type="component" value="Chromosome"/>
</dbReference>
<dbReference type="EMBL" id="CP003178">
    <property type="protein sequence ID" value="AEV98773.1"/>
    <property type="molecule type" value="Genomic_DNA"/>
</dbReference>
<dbReference type="Gene3D" id="2.40.128.420">
    <property type="match status" value="1"/>
</dbReference>
<sequence>MVTCVLIHKVKTMKKITWLLGIILVICNSCSNKDAVFPDYKYTTVYFAYQSPVKTLVLGEDIYDNSLDNAHKCLIMATMGGVYENKKDRTLSVVVDTTLTRRLTFETATGDKVVAMPDNYYTLPANKEQSILIPSGSLTGGLEVQLTDAFFQDPRSVKNTFVIPLRITGVVNADSVLSGKSDQKNPDRRNAADWITPPKDYILFAIKYINPYHGTYLRRGVDNVKGAGGNTSLDTTVVYHAQYVEKDELCNMVTTSMNEVTVSLNAKNRGNTNVPFQLVLRFDSQGKCTVANPAAASYTVTGTGELVKQGDMWGNEKRDVVHLQYQADFGATTHVFKDTIVLRDRGVKMETFNPFIAN</sequence>
<dbReference type="Gene3D" id="2.60.40.1740">
    <property type="entry name" value="hypothetical protein (bacova_03559)"/>
    <property type="match status" value="1"/>
</dbReference>
<dbReference type="HOGENOM" id="CLU_074809_0_0_10"/>
<evidence type="ECO:0000259" key="1">
    <source>
        <dbReference type="Pfam" id="PF08522"/>
    </source>
</evidence>
<dbReference type="Pfam" id="PF08522">
    <property type="entry name" value="BT_3987-like_N"/>
    <property type="match status" value="1"/>
</dbReference>
<feature type="domain" description="BT-3987-like N-terminal" evidence="1">
    <location>
        <begin position="43"/>
        <end position="173"/>
    </location>
</feature>
<dbReference type="InterPro" id="IPR013728">
    <property type="entry name" value="BT_3987-like_N"/>
</dbReference>
<dbReference type="eggNOG" id="ENOG502Z7NF">
    <property type="taxonomic scope" value="Bacteria"/>
</dbReference>
<protein>
    <recommendedName>
        <fullName evidence="5">DUF1735 domain-containing protein</fullName>
    </recommendedName>
</protein>
<evidence type="ECO:0000259" key="2">
    <source>
        <dbReference type="Pfam" id="PF18620"/>
    </source>
</evidence>
<reference evidence="3 4" key="1">
    <citation type="submission" date="2011-12" db="EMBL/GenBank/DDBJ databases">
        <title>The complete genome of Niastella koreensis GR20-10.</title>
        <authorList>
            <consortium name="US DOE Joint Genome Institute (JGI-PGF)"/>
            <person name="Lucas S."/>
            <person name="Han J."/>
            <person name="Lapidus A."/>
            <person name="Bruce D."/>
            <person name="Goodwin L."/>
            <person name="Pitluck S."/>
            <person name="Peters L."/>
            <person name="Kyrpides N."/>
            <person name="Mavromatis K."/>
            <person name="Ivanova N."/>
            <person name="Mikhailova N."/>
            <person name="Davenport K."/>
            <person name="Saunders E."/>
            <person name="Detter J.C."/>
            <person name="Tapia R."/>
            <person name="Han C."/>
            <person name="Land M."/>
            <person name="Hauser L."/>
            <person name="Markowitz V."/>
            <person name="Cheng J.-F."/>
            <person name="Hugenholtz P."/>
            <person name="Woyke T."/>
            <person name="Wu D."/>
            <person name="Tindall B."/>
            <person name="Pomrenke H."/>
            <person name="Brambilla E."/>
            <person name="Klenk H.-P."/>
            <person name="Eisen J.A."/>
        </authorList>
    </citation>
    <scope>NUCLEOTIDE SEQUENCE [LARGE SCALE GENOMIC DNA]</scope>
    <source>
        <strain evidence="4">DSM 17620 / KACC 11465 / NBRC 106392 / GR20-10</strain>
    </source>
</reference>
<evidence type="ECO:0000313" key="3">
    <source>
        <dbReference type="EMBL" id="AEV98773.1"/>
    </source>
</evidence>